<dbReference type="RefSeq" id="WP_271918295.1">
    <property type="nucleotide sequence ID" value="NZ_JAQNDO010000001.1"/>
</dbReference>
<keyword evidence="4" id="KW-0408">Iron</keyword>
<keyword evidence="2" id="KW-0949">S-adenosyl-L-methionine</keyword>
<evidence type="ECO:0000313" key="8">
    <source>
        <dbReference type="Proteomes" id="UP001221411"/>
    </source>
</evidence>
<dbReference type="PANTHER" id="PTHR11228">
    <property type="entry name" value="RADICAL SAM DOMAIN PROTEIN"/>
    <property type="match status" value="1"/>
</dbReference>
<dbReference type="Gene3D" id="3.20.20.70">
    <property type="entry name" value="Aldolase class I"/>
    <property type="match status" value="1"/>
</dbReference>
<dbReference type="InterPro" id="IPR013785">
    <property type="entry name" value="Aldolase_TIM"/>
</dbReference>
<protein>
    <submittedName>
        <fullName evidence="7">Radical SAM protein</fullName>
    </submittedName>
</protein>
<evidence type="ECO:0000313" key="7">
    <source>
        <dbReference type="EMBL" id="MDC0742929.1"/>
    </source>
</evidence>
<sequence length="465" mass="52094">MTPRDGTTREGLPAPGRELVERVAAELQRNPFLGSERLCGLTGCSRAELCSAYEVIRSDREIQRSWHGSILRDFFVVAAQLMARASHLERIIQGELVFPLFIEFHAGGACPIHCSFCYNEGTDYYKAQSWRAQMIDEAMLLEIIDEAADNGTVLFYVAGGGEPTTDRRIWRPLARAKQRGMITMLNTMGVHLDRPQVRADILASVDQIRVSLNAATQRSYRLIAQLPTSTMFGTVCDGLRALAEERDREGARLRITCSFVLVRDNWDEIERMAELGHSLGVDDVYVRPAWEGANGPSPRDDAAIAEGVERLKRRIERGEFGRTTINVGTSVETESTTDSAFRAALQDAECIVHRFKIGIDAWGNVHRCSLVAQPGVGRFEHVLGSRRASSSLREIVDAVAARNEWRVEDCVKKNVLCSTFEGYFNAFVTKLKRDALFGVSIAEQPFLSMHEQHRWFADRLDGPSR</sequence>
<dbReference type="InterPro" id="IPR050377">
    <property type="entry name" value="Radical_SAM_PqqE_MftC-like"/>
</dbReference>
<feature type="domain" description="Radical SAM core" evidence="6">
    <location>
        <begin position="94"/>
        <end position="322"/>
    </location>
</feature>
<evidence type="ECO:0000256" key="5">
    <source>
        <dbReference type="ARBA" id="ARBA00023014"/>
    </source>
</evidence>
<dbReference type="Pfam" id="PF04055">
    <property type="entry name" value="Radical_SAM"/>
    <property type="match status" value="1"/>
</dbReference>
<dbReference type="CDD" id="cd01335">
    <property type="entry name" value="Radical_SAM"/>
    <property type="match status" value="1"/>
</dbReference>
<organism evidence="7 8">
    <name type="scientific">Polyangium mundeleinium</name>
    <dbReference type="NCBI Taxonomy" id="2995306"/>
    <lineage>
        <taxon>Bacteria</taxon>
        <taxon>Pseudomonadati</taxon>
        <taxon>Myxococcota</taxon>
        <taxon>Polyangia</taxon>
        <taxon>Polyangiales</taxon>
        <taxon>Polyangiaceae</taxon>
        <taxon>Polyangium</taxon>
    </lineage>
</organism>
<accession>A0ABT5EN79</accession>
<dbReference type="EMBL" id="JAQNDO010000001">
    <property type="protein sequence ID" value="MDC0742929.1"/>
    <property type="molecule type" value="Genomic_DNA"/>
</dbReference>
<reference evidence="7 8" key="1">
    <citation type="submission" date="2022-11" db="EMBL/GenBank/DDBJ databases">
        <title>Minimal conservation of predation-associated metabolite biosynthetic gene clusters underscores biosynthetic potential of Myxococcota including descriptions for ten novel species: Archangium lansinium sp. nov., Myxococcus landrumus sp. nov., Nannocystis bai.</title>
        <authorList>
            <person name="Ahearne A."/>
            <person name="Stevens C."/>
            <person name="Dowd S."/>
        </authorList>
    </citation>
    <scope>NUCLEOTIDE SEQUENCE [LARGE SCALE GENOMIC DNA]</scope>
    <source>
        <strain evidence="7 8">RJM3</strain>
    </source>
</reference>
<gene>
    <name evidence="7" type="ORF">POL67_16385</name>
</gene>
<keyword evidence="3" id="KW-0479">Metal-binding</keyword>
<dbReference type="InterPro" id="IPR007197">
    <property type="entry name" value="rSAM"/>
</dbReference>
<keyword evidence="8" id="KW-1185">Reference proteome</keyword>
<name>A0ABT5EN79_9BACT</name>
<evidence type="ECO:0000256" key="3">
    <source>
        <dbReference type="ARBA" id="ARBA00022723"/>
    </source>
</evidence>
<dbReference type="SUPFAM" id="SSF102114">
    <property type="entry name" value="Radical SAM enzymes"/>
    <property type="match status" value="1"/>
</dbReference>
<comment type="cofactor">
    <cofactor evidence="1">
        <name>[4Fe-4S] cluster</name>
        <dbReference type="ChEBI" id="CHEBI:49883"/>
    </cofactor>
</comment>
<dbReference type="SFLD" id="SFLDS00029">
    <property type="entry name" value="Radical_SAM"/>
    <property type="match status" value="1"/>
</dbReference>
<dbReference type="Proteomes" id="UP001221411">
    <property type="component" value="Unassembled WGS sequence"/>
</dbReference>
<comment type="caution">
    <text evidence="7">The sequence shown here is derived from an EMBL/GenBank/DDBJ whole genome shotgun (WGS) entry which is preliminary data.</text>
</comment>
<evidence type="ECO:0000259" key="6">
    <source>
        <dbReference type="PROSITE" id="PS51918"/>
    </source>
</evidence>
<evidence type="ECO:0000256" key="2">
    <source>
        <dbReference type="ARBA" id="ARBA00022691"/>
    </source>
</evidence>
<evidence type="ECO:0000256" key="1">
    <source>
        <dbReference type="ARBA" id="ARBA00001966"/>
    </source>
</evidence>
<evidence type="ECO:0000256" key="4">
    <source>
        <dbReference type="ARBA" id="ARBA00023004"/>
    </source>
</evidence>
<dbReference type="PROSITE" id="PS51918">
    <property type="entry name" value="RADICAL_SAM"/>
    <property type="match status" value="1"/>
</dbReference>
<dbReference type="InterPro" id="IPR058240">
    <property type="entry name" value="rSAM_sf"/>
</dbReference>
<dbReference type="PANTHER" id="PTHR11228:SF7">
    <property type="entry name" value="PQQA PEPTIDE CYCLASE"/>
    <property type="match status" value="1"/>
</dbReference>
<proteinExistence type="predicted"/>
<keyword evidence="5" id="KW-0411">Iron-sulfur</keyword>
<dbReference type="SFLD" id="SFLDG01067">
    <property type="entry name" value="SPASM/twitch_domain_containing"/>
    <property type="match status" value="1"/>
</dbReference>